<comment type="similarity">
    <text evidence="4">Belongs to the methyltransferase superfamily. METTL23 family.</text>
</comment>
<dbReference type="GO" id="GO:0005634">
    <property type="term" value="C:nucleus"/>
    <property type="evidence" value="ECO:0007669"/>
    <property type="project" value="TreeGrafter"/>
</dbReference>
<dbReference type="PANTHER" id="PTHR14614:SF164">
    <property type="entry name" value="HISTONE-ARGININE METHYLTRANSFERASE METTL23"/>
    <property type="match status" value="1"/>
</dbReference>
<accession>A0AAV2I673</accession>
<dbReference type="GO" id="GO:0008168">
    <property type="term" value="F:methyltransferase activity"/>
    <property type="evidence" value="ECO:0007669"/>
    <property type="project" value="UniProtKB-KW"/>
</dbReference>
<dbReference type="InterPro" id="IPR029063">
    <property type="entry name" value="SAM-dependent_MTases_sf"/>
</dbReference>
<dbReference type="GO" id="GO:0005737">
    <property type="term" value="C:cytoplasm"/>
    <property type="evidence" value="ECO:0007669"/>
    <property type="project" value="TreeGrafter"/>
</dbReference>
<keyword evidence="6" id="KW-1185">Reference proteome</keyword>
<organism evidence="5 6">
    <name type="scientific">Lymnaea stagnalis</name>
    <name type="common">Great pond snail</name>
    <name type="synonym">Helix stagnalis</name>
    <dbReference type="NCBI Taxonomy" id="6523"/>
    <lineage>
        <taxon>Eukaryota</taxon>
        <taxon>Metazoa</taxon>
        <taxon>Spiralia</taxon>
        <taxon>Lophotrochozoa</taxon>
        <taxon>Mollusca</taxon>
        <taxon>Gastropoda</taxon>
        <taxon>Heterobranchia</taxon>
        <taxon>Euthyneura</taxon>
        <taxon>Panpulmonata</taxon>
        <taxon>Hygrophila</taxon>
        <taxon>Lymnaeoidea</taxon>
        <taxon>Lymnaeidae</taxon>
        <taxon>Lymnaea</taxon>
    </lineage>
</organism>
<sequence length="221" mass="24830">MNASFKIFTFNNKSTREVLTVKIPELTDADYGLYIWPCAPVLAQYIWLRKGFITGKKVLEIGAGTALPGIVAAKCGAKVILSDSTNYPLCLDICHKSAELNDVTEISVVGITWGQVTSVLVNLPKLDIVLASDCFYDSKDFEDVVMTLSYVLHRNPNAEVWCTYQERSSERSIEHLLDKWELYGEEVDAPAMDTVTTTFEGHLLHVIKLFIIRLKKEIKPL</sequence>
<evidence type="ECO:0000256" key="3">
    <source>
        <dbReference type="ARBA" id="ARBA00022691"/>
    </source>
</evidence>
<evidence type="ECO:0000313" key="6">
    <source>
        <dbReference type="Proteomes" id="UP001497497"/>
    </source>
</evidence>
<dbReference type="Proteomes" id="UP001497497">
    <property type="component" value="Unassembled WGS sequence"/>
</dbReference>
<proteinExistence type="inferred from homology"/>
<evidence type="ECO:0000256" key="2">
    <source>
        <dbReference type="ARBA" id="ARBA00022679"/>
    </source>
</evidence>
<comment type="caution">
    <text evidence="5">The sequence shown here is derived from an EMBL/GenBank/DDBJ whole genome shotgun (WGS) entry which is preliminary data.</text>
</comment>
<dbReference type="Gene3D" id="3.40.50.150">
    <property type="entry name" value="Vaccinia Virus protein VP39"/>
    <property type="match status" value="1"/>
</dbReference>
<protein>
    <recommendedName>
        <fullName evidence="7">Methyltransferase-like protein 23</fullName>
    </recommendedName>
</protein>
<evidence type="ECO:0000256" key="4">
    <source>
        <dbReference type="ARBA" id="ARBA00043988"/>
    </source>
</evidence>
<keyword evidence="3" id="KW-0949">S-adenosyl-L-methionine</keyword>
<dbReference type="EMBL" id="CAXITT010000476">
    <property type="protein sequence ID" value="CAL1542226.1"/>
    <property type="molecule type" value="Genomic_DNA"/>
</dbReference>
<evidence type="ECO:0000313" key="5">
    <source>
        <dbReference type="EMBL" id="CAL1542226.1"/>
    </source>
</evidence>
<keyword evidence="1" id="KW-0489">Methyltransferase</keyword>
<dbReference type="SUPFAM" id="SSF53335">
    <property type="entry name" value="S-adenosyl-L-methionine-dependent methyltransferases"/>
    <property type="match status" value="1"/>
</dbReference>
<dbReference type="GO" id="GO:0032259">
    <property type="term" value="P:methylation"/>
    <property type="evidence" value="ECO:0007669"/>
    <property type="project" value="UniProtKB-KW"/>
</dbReference>
<name>A0AAV2I673_LYMST</name>
<gene>
    <name evidence="5" type="ORF">GSLYS_00015824001</name>
</gene>
<keyword evidence="2" id="KW-0808">Transferase</keyword>
<reference evidence="5 6" key="1">
    <citation type="submission" date="2024-04" db="EMBL/GenBank/DDBJ databases">
        <authorList>
            <consortium name="Genoscope - CEA"/>
            <person name="William W."/>
        </authorList>
    </citation>
    <scope>NUCLEOTIDE SEQUENCE [LARGE SCALE GENOMIC DNA]</scope>
</reference>
<dbReference type="InterPro" id="IPR019410">
    <property type="entry name" value="Methyltransf_16"/>
</dbReference>
<dbReference type="AlphaFoldDB" id="A0AAV2I673"/>
<dbReference type="Pfam" id="PF10294">
    <property type="entry name" value="Methyltransf_16"/>
    <property type="match status" value="1"/>
</dbReference>
<dbReference type="PANTHER" id="PTHR14614">
    <property type="entry name" value="HEPATOCELLULAR CARCINOMA-ASSOCIATED ANTIGEN"/>
    <property type="match status" value="1"/>
</dbReference>
<evidence type="ECO:0008006" key="7">
    <source>
        <dbReference type="Google" id="ProtNLM"/>
    </source>
</evidence>
<evidence type="ECO:0000256" key="1">
    <source>
        <dbReference type="ARBA" id="ARBA00022603"/>
    </source>
</evidence>